<dbReference type="RefSeq" id="WP_380045428.1">
    <property type="nucleotide sequence ID" value="NZ_JBHSOH010000002.1"/>
</dbReference>
<feature type="region of interest" description="Disordered" evidence="1">
    <location>
        <begin position="73"/>
        <end position="99"/>
    </location>
</feature>
<evidence type="ECO:0000256" key="1">
    <source>
        <dbReference type="SAM" id="MobiDB-lite"/>
    </source>
</evidence>
<dbReference type="InterPro" id="IPR025286">
    <property type="entry name" value="MOFRL_assoc_dom"/>
</dbReference>
<keyword evidence="4" id="KW-1185">Reference proteome</keyword>
<feature type="domain" description="MOFRL-associated" evidence="2">
    <location>
        <begin position="15"/>
        <end position="102"/>
    </location>
</feature>
<evidence type="ECO:0000313" key="3">
    <source>
        <dbReference type="EMBL" id="MFC5846877.1"/>
    </source>
</evidence>
<dbReference type="SUPFAM" id="SSF82544">
    <property type="entry name" value="GckA/TtuD-like"/>
    <property type="match status" value="1"/>
</dbReference>
<proteinExistence type="predicted"/>
<organism evidence="3 4">
    <name type="scientific">Deinococcus petrolearius</name>
    <dbReference type="NCBI Taxonomy" id="1751295"/>
    <lineage>
        <taxon>Bacteria</taxon>
        <taxon>Thermotogati</taxon>
        <taxon>Deinococcota</taxon>
        <taxon>Deinococci</taxon>
        <taxon>Deinococcales</taxon>
        <taxon>Deinococcaceae</taxon>
        <taxon>Deinococcus</taxon>
    </lineage>
</organism>
<dbReference type="Proteomes" id="UP001595979">
    <property type="component" value="Unassembled WGS sequence"/>
</dbReference>
<name>A0ABW1DDV9_9DEIO</name>
<comment type="caution">
    <text evidence="3">The sequence shown here is derived from an EMBL/GenBank/DDBJ whole genome shotgun (WGS) entry which is preliminary data.</text>
</comment>
<gene>
    <name evidence="3" type="ORF">ACFPQ6_01015</name>
</gene>
<dbReference type="Pfam" id="PF13660">
    <property type="entry name" value="DUF4147"/>
    <property type="match status" value="1"/>
</dbReference>
<sequence length="139" mass="14817">MTAPDPAVRDVRTLLEHSYRAALEAAAPGRLLAPYLREPRPDFVLAFGKAALPMLRAALEAYPGVPGLAVPPRGTALSAPPGAEVRPGSHPVPDEHSVRATRCPTSTACGRPSGRWRAWANCRWERACWSSSRAAAAPC</sequence>
<protein>
    <submittedName>
        <fullName evidence="3">DUF4147 domain-containing protein</fullName>
    </submittedName>
</protein>
<evidence type="ECO:0000259" key="2">
    <source>
        <dbReference type="Pfam" id="PF13660"/>
    </source>
</evidence>
<dbReference type="InterPro" id="IPR038614">
    <property type="entry name" value="GK_N_sf"/>
</dbReference>
<reference evidence="4" key="1">
    <citation type="journal article" date="2019" name="Int. J. Syst. Evol. Microbiol.">
        <title>The Global Catalogue of Microorganisms (GCM) 10K type strain sequencing project: providing services to taxonomists for standard genome sequencing and annotation.</title>
        <authorList>
            <consortium name="The Broad Institute Genomics Platform"/>
            <consortium name="The Broad Institute Genome Sequencing Center for Infectious Disease"/>
            <person name="Wu L."/>
            <person name="Ma J."/>
        </authorList>
    </citation>
    <scope>NUCLEOTIDE SEQUENCE [LARGE SCALE GENOMIC DNA]</scope>
    <source>
        <strain evidence="4">CGMCC 1.15053</strain>
    </source>
</reference>
<dbReference type="Gene3D" id="3.40.50.10180">
    <property type="entry name" value="Glycerate kinase, MOFRL-like N-terminal domain"/>
    <property type="match status" value="1"/>
</dbReference>
<dbReference type="EMBL" id="JBHSOH010000002">
    <property type="protein sequence ID" value="MFC5846877.1"/>
    <property type="molecule type" value="Genomic_DNA"/>
</dbReference>
<accession>A0ABW1DDV9</accession>
<evidence type="ECO:0000313" key="4">
    <source>
        <dbReference type="Proteomes" id="UP001595979"/>
    </source>
</evidence>